<feature type="chain" id="PRO_5035991360" description="YfiM family lipoprotein" evidence="1">
    <location>
        <begin position="23"/>
        <end position="111"/>
    </location>
</feature>
<dbReference type="STRING" id="1905730.W5S_3630"/>
<gene>
    <name evidence="2" type="ordered locus">W5S_3630</name>
    <name evidence="3" type="ORF">C5E00_12215</name>
</gene>
<dbReference type="KEGG" id="pec:W5S_3630"/>
<dbReference type="PIRSF" id="PIRSF034456">
    <property type="entry name" value="UCP034456"/>
    <property type="match status" value="1"/>
</dbReference>
<evidence type="ECO:0008006" key="6">
    <source>
        <dbReference type="Google" id="ProtNLM"/>
    </source>
</evidence>
<dbReference type="AlphaFoldDB" id="A0A0H3ICF2"/>
<dbReference type="EMBL" id="CP003415">
    <property type="protein sequence ID" value="AFI91699.1"/>
    <property type="molecule type" value="Genomic_DNA"/>
</dbReference>
<dbReference type="InterPro" id="IPR018736">
    <property type="entry name" value="DUF2279_periplasmic_lipo"/>
</dbReference>
<name>A0A0H3ICF2_PECPM</name>
<dbReference type="EMBL" id="PSZG01000001">
    <property type="protein sequence ID" value="RKO77499.1"/>
    <property type="molecule type" value="Genomic_DNA"/>
</dbReference>
<dbReference type="PANTHER" id="PTHR35462:SF2">
    <property type="entry name" value="TRANSMEMBRANE PROTEIN"/>
    <property type="match status" value="1"/>
</dbReference>
<organism evidence="2 4">
    <name type="scientific">Pectobacterium parmentieri</name>
    <dbReference type="NCBI Taxonomy" id="1905730"/>
    <lineage>
        <taxon>Bacteria</taxon>
        <taxon>Pseudomonadati</taxon>
        <taxon>Pseudomonadota</taxon>
        <taxon>Gammaproteobacteria</taxon>
        <taxon>Enterobacterales</taxon>
        <taxon>Pectobacteriaceae</taxon>
        <taxon>Pectobacterium</taxon>
    </lineage>
</organism>
<evidence type="ECO:0000313" key="4">
    <source>
        <dbReference type="Proteomes" id="UP000008044"/>
    </source>
</evidence>
<reference evidence="2" key="2">
    <citation type="submission" date="2012-03" db="EMBL/GenBank/DDBJ databases">
        <authorList>
            <person name="Koskinen P."/>
            <person name="Laine P."/>
            <person name="Niemi O."/>
            <person name="Nykyri J."/>
            <person name="Harjunpaa H."/>
            <person name="Auvinen P."/>
            <person name="Paulin L."/>
            <person name="Pirhonen M."/>
            <person name="Palva T."/>
            <person name="Holm L."/>
        </authorList>
    </citation>
    <scope>NUCLEOTIDE SEQUENCE</scope>
    <source>
        <strain evidence="2">SCC3193</strain>
    </source>
</reference>
<dbReference type="Pfam" id="PF10043">
    <property type="entry name" value="DUF2279"/>
    <property type="match status" value="1"/>
</dbReference>
<accession>A0A0H3ICF2</accession>
<dbReference type="NCBIfam" id="NF008028">
    <property type="entry name" value="PRK10759.1"/>
    <property type="match status" value="1"/>
</dbReference>
<evidence type="ECO:0000313" key="5">
    <source>
        <dbReference type="Proteomes" id="UP000269665"/>
    </source>
</evidence>
<dbReference type="InterPro" id="IPR017028">
    <property type="entry name" value="UCP034456"/>
</dbReference>
<dbReference type="Proteomes" id="UP000269665">
    <property type="component" value="Unassembled WGS sequence"/>
</dbReference>
<dbReference type="PANTHER" id="PTHR35462">
    <property type="match status" value="1"/>
</dbReference>
<evidence type="ECO:0000313" key="2">
    <source>
        <dbReference type="EMBL" id="AFI91699.1"/>
    </source>
</evidence>
<dbReference type="HOGENOM" id="CLU_155273_0_0_6"/>
<feature type="signal peptide" evidence="1">
    <location>
        <begin position="1"/>
        <end position="22"/>
    </location>
</feature>
<dbReference type="Proteomes" id="UP000008044">
    <property type="component" value="Chromosome"/>
</dbReference>
<dbReference type="PATRIC" id="fig|1166016.3.peg.3692"/>
<protein>
    <recommendedName>
        <fullName evidence="6">YfiM family lipoprotein</fullName>
    </recommendedName>
</protein>
<dbReference type="eggNOG" id="COG5544">
    <property type="taxonomic scope" value="Bacteria"/>
</dbReference>
<keyword evidence="1" id="KW-0732">Signal</keyword>
<proteinExistence type="predicted"/>
<reference evidence="2 4" key="1">
    <citation type="journal article" date="2012" name="J. Bacteriol.">
        <title>Genome sequence of Pectobacterium sp. strain SCC3193.</title>
        <authorList>
            <person name="Koskinen J.P."/>
            <person name="Laine P."/>
            <person name="Niemi O."/>
            <person name="Nykyri J."/>
            <person name="Harjunpaa H."/>
            <person name="Auvinen P."/>
            <person name="Paulin L."/>
            <person name="Pirhonen M."/>
            <person name="Palva T."/>
            <person name="Holm L."/>
        </authorList>
    </citation>
    <scope>NUCLEOTIDE SEQUENCE [LARGE SCALE GENOMIC DNA]</scope>
    <source>
        <strain evidence="2 4">SCC3193</strain>
    </source>
</reference>
<sequence>MGKAMRLLCIAAMICCSGCSHIAQDRWTGQDKAQHFLASAAISAAGYEYGTHQRWSANRSGGFGIMLAISVGMAKELYDSREGGTGWSWQDLVWDIAGATTGYALWQLSEH</sequence>
<evidence type="ECO:0000256" key="1">
    <source>
        <dbReference type="SAM" id="SignalP"/>
    </source>
</evidence>
<reference evidence="3 5" key="3">
    <citation type="journal article" date="2018" name="BMC Genomics">
        <title>High genomic variability in the plant pathogenic bacterium Pectobacterium parmentieri deciphered from de novo assembled complete genomes.</title>
        <authorList>
            <person name="Zoledowska S."/>
            <person name="Motyka-Pomagruk A."/>
            <person name="Sledz W."/>
            <person name="Mengoni A."/>
            <person name="Lojkowska E."/>
        </authorList>
    </citation>
    <scope>NUCLEOTIDE SEQUENCE [LARGE SCALE GENOMIC DNA]</scope>
    <source>
        <strain evidence="3 5">IFB5626</strain>
    </source>
</reference>
<evidence type="ECO:0000313" key="3">
    <source>
        <dbReference type="EMBL" id="RKO77499.1"/>
    </source>
</evidence>